<accession>A0ACB9B484</accession>
<name>A0ACB9B484_9ASTR</name>
<evidence type="ECO:0000313" key="2">
    <source>
        <dbReference type="Proteomes" id="UP001056120"/>
    </source>
</evidence>
<dbReference type="Proteomes" id="UP001056120">
    <property type="component" value="Linkage Group LG23"/>
</dbReference>
<comment type="caution">
    <text evidence="1">The sequence shown here is derived from an EMBL/GenBank/DDBJ whole genome shotgun (WGS) entry which is preliminary data.</text>
</comment>
<reference evidence="1 2" key="2">
    <citation type="journal article" date="2022" name="Mol. Ecol. Resour.">
        <title>The genomes of chicory, endive, great burdock and yacon provide insights into Asteraceae paleo-polyploidization history and plant inulin production.</title>
        <authorList>
            <person name="Fan W."/>
            <person name="Wang S."/>
            <person name="Wang H."/>
            <person name="Wang A."/>
            <person name="Jiang F."/>
            <person name="Liu H."/>
            <person name="Zhao H."/>
            <person name="Xu D."/>
            <person name="Zhang Y."/>
        </authorList>
    </citation>
    <scope>NUCLEOTIDE SEQUENCE [LARGE SCALE GENOMIC DNA]</scope>
    <source>
        <strain evidence="2">cv. Yunnan</strain>
        <tissue evidence="1">Leaves</tissue>
    </source>
</reference>
<evidence type="ECO:0000313" key="1">
    <source>
        <dbReference type="EMBL" id="KAI3716403.1"/>
    </source>
</evidence>
<sequence>MEYHDVPPKCEFCKVFAHPVKLCRERPLTAEEKHNHEKDATKMRHNGMTPNAVRGVDEGDDGFTVVTRRKGGTKPSGSGTGQIKRERHQVIQNKNVPVHQRNIVKRKGPEIKAPQDNGAGSGVHNTQENTNETQGKEHLGQNSGEGIEVVHLGDMEVDPSNSVKANHTKSRFSLTSVVEIANRFILLDEEGKELDEGDNVNVQGNKGDDMDRDMNAGWIKKQERILNTKYNELVNQSQRFEAKKHVQERLVPLSNVLSSWSTRQKEYFRLLCNLHNFGEGYRAAAWDQPTSADLEHANLMEYVESTKEVEPEKECTTDFMILDKGQHTINLNMEGQSMEYMQSSRESGLTKEALNN</sequence>
<keyword evidence="2" id="KW-1185">Reference proteome</keyword>
<proteinExistence type="predicted"/>
<dbReference type="EMBL" id="CM042040">
    <property type="protein sequence ID" value="KAI3716403.1"/>
    <property type="molecule type" value="Genomic_DNA"/>
</dbReference>
<organism evidence="1 2">
    <name type="scientific">Smallanthus sonchifolius</name>
    <dbReference type="NCBI Taxonomy" id="185202"/>
    <lineage>
        <taxon>Eukaryota</taxon>
        <taxon>Viridiplantae</taxon>
        <taxon>Streptophyta</taxon>
        <taxon>Embryophyta</taxon>
        <taxon>Tracheophyta</taxon>
        <taxon>Spermatophyta</taxon>
        <taxon>Magnoliopsida</taxon>
        <taxon>eudicotyledons</taxon>
        <taxon>Gunneridae</taxon>
        <taxon>Pentapetalae</taxon>
        <taxon>asterids</taxon>
        <taxon>campanulids</taxon>
        <taxon>Asterales</taxon>
        <taxon>Asteraceae</taxon>
        <taxon>Asteroideae</taxon>
        <taxon>Heliantheae alliance</taxon>
        <taxon>Millerieae</taxon>
        <taxon>Smallanthus</taxon>
    </lineage>
</organism>
<gene>
    <name evidence="1" type="ORF">L1987_67256</name>
</gene>
<protein>
    <submittedName>
        <fullName evidence="1">Uncharacterized protein</fullName>
    </submittedName>
</protein>
<reference evidence="2" key="1">
    <citation type="journal article" date="2022" name="Mol. Ecol. Resour.">
        <title>The genomes of chicory, endive, great burdock and yacon provide insights into Asteraceae palaeo-polyploidization history and plant inulin production.</title>
        <authorList>
            <person name="Fan W."/>
            <person name="Wang S."/>
            <person name="Wang H."/>
            <person name="Wang A."/>
            <person name="Jiang F."/>
            <person name="Liu H."/>
            <person name="Zhao H."/>
            <person name="Xu D."/>
            <person name="Zhang Y."/>
        </authorList>
    </citation>
    <scope>NUCLEOTIDE SEQUENCE [LARGE SCALE GENOMIC DNA]</scope>
    <source>
        <strain evidence="2">cv. Yunnan</strain>
    </source>
</reference>